<dbReference type="EMBL" id="CM023470">
    <property type="protein sequence ID" value="KAH7981180.1"/>
    <property type="molecule type" value="Genomic_DNA"/>
</dbReference>
<keyword evidence="2" id="KW-1185">Reference proteome</keyword>
<name>A0ACB8E348_DERSI</name>
<dbReference type="Proteomes" id="UP000821865">
    <property type="component" value="Chromosome 1"/>
</dbReference>
<comment type="caution">
    <text evidence="1">The sequence shown here is derived from an EMBL/GenBank/DDBJ whole genome shotgun (WGS) entry which is preliminary data.</text>
</comment>
<gene>
    <name evidence="1" type="ORF">HPB49_022219</name>
</gene>
<reference evidence="1" key="1">
    <citation type="submission" date="2020-05" db="EMBL/GenBank/DDBJ databases">
        <title>Large-scale comparative analyses of tick genomes elucidate their genetic diversity and vector capacities.</title>
        <authorList>
            <person name="Jia N."/>
            <person name="Wang J."/>
            <person name="Shi W."/>
            <person name="Du L."/>
            <person name="Sun Y."/>
            <person name="Zhan W."/>
            <person name="Jiang J."/>
            <person name="Wang Q."/>
            <person name="Zhang B."/>
            <person name="Ji P."/>
            <person name="Sakyi L.B."/>
            <person name="Cui X."/>
            <person name="Yuan T."/>
            <person name="Jiang B."/>
            <person name="Yang W."/>
            <person name="Lam T.T.-Y."/>
            <person name="Chang Q."/>
            <person name="Ding S."/>
            <person name="Wang X."/>
            <person name="Zhu J."/>
            <person name="Ruan X."/>
            <person name="Zhao L."/>
            <person name="Wei J."/>
            <person name="Que T."/>
            <person name="Du C."/>
            <person name="Cheng J."/>
            <person name="Dai P."/>
            <person name="Han X."/>
            <person name="Huang E."/>
            <person name="Gao Y."/>
            <person name="Liu J."/>
            <person name="Shao H."/>
            <person name="Ye R."/>
            <person name="Li L."/>
            <person name="Wei W."/>
            <person name="Wang X."/>
            <person name="Wang C."/>
            <person name="Yang T."/>
            <person name="Huo Q."/>
            <person name="Li W."/>
            <person name="Guo W."/>
            <person name="Chen H."/>
            <person name="Zhou L."/>
            <person name="Ni X."/>
            <person name="Tian J."/>
            <person name="Zhou Y."/>
            <person name="Sheng Y."/>
            <person name="Liu T."/>
            <person name="Pan Y."/>
            <person name="Xia L."/>
            <person name="Li J."/>
            <person name="Zhao F."/>
            <person name="Cao W."/>
        </authorList>
    </citation>
    <scope>NUCLEOTIDE SEQUENCE</scope>
    <source>
        <strain evidence="1">Dsil-2018</strain>
    </source>
</reference>
<evidence type="ECO:0000313" key="1">
    <source>
        <dbReference type="EMBL" id="KAH7981180.1"/>
    </source>
</evidence>
<organism evidence="1 2">
    <name type="scientific">Dermacentor silvarum</name>
    <name type="common">Tick</name>
    <dbReference type="NCBI Taxonomy" id="543639"/>
    <lineage>
        <taxon>Eukaryota</taxon>
        <taxon>Metazoa</taxon>
        <taxon>Ecdysozoa</taxon>
        <taxon>Arthropoda</taxon>
        <taxon>Chelicerata</taxon>
        <taxon>Arachnida</taxon>
        <taxon>Acari</taxon>
        <taxon>Parasitiformes</taxon>
        <taxon>Ixodida</taxon>
        <taxon>Ixodoidea</taxon>
        <taxon>Ixodidae</taxon>
        <taxon>Rhipicephalinae</taxon>
        <taxon>Dermacentor</taxon>
    </lineage>
</organism>
<evidence type="ECO:0000313" key="2">
    <source>
        <dbReference type="Proteomes" id="UP000821865"/>
    </source>
</evidence>
<proteinExistence type="predicted"/>
<protein>
    <submittedName>
        <fullName evidence="1">Uncharacterized protein</fullName>
    </submittedName>
</protein>
<accession>A0ACB8E348</accession>
<sequence length="734" mass="82646">MHPTVCLVMALALVDRTWFNSPFVSGEETATKSLEAELMNVGGVLMKKLMPVASELATSPELSTACAGSLFKIIKATKTREPWVIRMILANGLLPNNILEGSLISLGGYEQCLKTRVFNSEGELTHKGQYCSLFVYPPWSLLETLVKKFQAVGEFSGRVNPLTITTNAKIGKKALRIGLCTLDACSEKEVDFLAAGVFQQYGANTTVTGCRTDNPKELTKLQYASIYYLSILGLVVLVGTLIEWIVLKLPAPDMEASLSRIWGPFKVFLYFSAISNTKRLLKTTARKENENLIFISGFKIFLIFWVIYAHCYVLIQPEFARSPFVFVDLSAKVFFQLMLNGLLSVSTFLFLSGFVMSYLMLQSHAVVRKQNPIAVYVIASVRRYIRLMLPIVSVVMACFLLPHFADGPANHELLQQQVDGCINRWWAVLLSFNNFYPVDKMCMIHLWYVSTDVQIFLVIAFPLTILFVWRLVETIELIYFRPFTHVATYVLGVVVGYLALQYGNVKIGLVMQLAQWIISLALTGFVLFITLPWNRGHPPDEITTAVYAGFHRLVWSLGLVWPTFACATGRGGLLNTFFSWKPFLPLSRLVYSVYLVHVPLLYLRMGIIKTHINMNEFFQLNTAIGLFGMSLFLAYLLYLTTEAPVTRFERLIFEGKRKDALLNSVKKSAAAPPSKMTIVEVQTKTVPLKDNSDKKPEKSPEITLTMEEHVKKLYMNAGGVDNHAFQTESEKSKL</sequence>